<keyword evidence="2" id="KW-0812">Transmembrane</keyword>
<dbReference type="EMBL" id="AP026709">
    <property type="protein sequence ID" value="BDQ35969.1"/>
    <property type="molecule type" value="Genomic_DNA"/>
</dbReference>
<gene>
    <name evidence="4" type="ORF">SYK_03290</name>
</gene>
<dbReference type="SUPFAM" id="SSF111369">
    <property type="entry name" value="HlyD-like secretion proteins"/>
    <property type="match status" value="1"/>
</dbReference>
<dbReference type="Gene3D" id="2.40.30.170">
    <property type="match status" value="1"/>
</dbReference>
<sequence>MIARFKEKCPYWKKLLIIPVVGLGILFFVILVKTKQQPVKKSLEERVTSVRVVEAEAMPVVPRAIGYGYIQPGQVWDAVAEVPGKVVEVHPEFERGAVLAKGEILMRIDPAASGYIREQSEAEVERVQAELRKLDQSEQDTRRQLEVEQGRLKLSAKDLDRNKKLVNQGVISQSELDAQEQSYLSQRNVVQNYQSTLNGIPASRASLKAQLASARSKTAGARLDEDNTVIRTPFNCRISATNVELGQAVGMNQVVATLDSLGENEALVQVPLYVFKNLLPQGKMAIPGSQVQMEEFRQFLGIDAMIRVRTQERTMEWIGHVTRISDAVDADTRTIGVFVSVDNRIQNSQGEQNTPLIKNMYAEVELLGKPTEPLVVVPRTAVEAGYVNVVNAEGRLERRRVTIAFVQSSIAVLRSGVVIGDRVVVSELIPAIEGMRLRPELDETLQKRMEDEALARTAAK</sequence>
<dbReference type="Pfam" id="PF25967">
    <property type="entry name" value="RND-MFP_C"/>
    <property type="match status" value="1"/>
</dbReference>
<keyword evidence="1" id="KW-0175">Coiled coil</keyword>
<keyword evidence="2" id="KW-1133">Transmembrane helix</keyword>
<dbReference type="Gene3D" id="2.40.50.100">
    <property type="match status" value="1"/>
</dbReference>
<feature type="transmembrane region" description="Helical" evidence="2">
    <location>
        <begin position="12"/>
        <end position="32"/>
    </location>
</feature>
<organism evidence="4 5">
    <name type="scientific">Pseudodesulfovibrio nedwellii</name>
    <dbReference type="NCBI Taxonomy" id="2973072"/>
    <lineage>
        <taxon>Bacteria</taxon>
        <taxon>Pseudomonadati</taxon>
        <taxon>Thermodesulfobacteriota</taxon>
        <taxon>Desulfovibrionia</taxon>
        <taxon>Desulfovibrionales</taxon>
        <taxon>Desulfovibrionaceae</taxon>
    </lineage>
</organism>
<dbReference type="RefSeq" id="WP_281761897.1">
    <property type="nucleotide sequence ID" value="NZ_AP026709.1"/>
</dbReference>
<name>A0ABM8AX24_9BACT</name>
<dbReference type="PANTHER" id="PTHR30469">
    <property type="entry name" value="MULTIDRUG RESISTANCE PROTEIN MDTA"/>
    <property type="match status" value="1"/>
</dbReference>
<evidence type="ECO:0000256" key="2">
    <source>
        <dbReference type="SAM" id="Phobius"/>
    </source>
</evidence>
<feature type="coiled-coil region" evidence="1">
    <location>
        <begin position="117"/>
        <end position="144"/>
    </location>
</feature>
<dbReference type="Gene3D" id="1.10.287.470">
    <property type="entry name" value="Helix hairpin bin"/>
    <property type="match status" value="1"/>
</dbReference>
<keyword evidence="5" id="KW-1185">Reference proteome</keyword>
<evidence type="ECO:0000313" key="4">
    <source>
        <dbReference type="EMBL" id="BDQ35969.1"/>
    </source>
</evidence>
<accession>A0ABM8AX24</accession>
<feature type="domain" description="Multidrug resistance protein MdtA-like C-terminal permuted SH3" evidence="3">
    <location>
        <begin position="375"/>
        <end position="428"/>
    </location>
</feature>
<evidence type="ECO:0000259" key="3">
    <source>
        <dbReference type="Pfam" id="PF25967"/>
    </source>
</evidence>
<dbReference type="InterPro" id="IPR058627">
    <property type="entry name" value="MdtA-like_C"/>
</dbReference>
<proteinExistence type="predicted"/>
<evidence type="ECO:0000313" key="5">
    <source>
        <dbReference type="Proteomes" id="UP001317742"/>
    </source>
</evidence>
<dbReference type="Gene3D" id="2.40.420.20">
    <property type="match status" value="1"/>
</dbReference>
<evidence type="ECO:0000256" key="1">
    <source>
        <dbReference type="SAM" id="Coils"/>
    </source>
</evidence>
<protein>
    <recommendedName>
        <fullName evidence="3">Multidrug resistance protein MdtA-like C-terminal permuted SH3 domain-containing protein</fullName>
    </recommendedName>
</protein>
<keyword evidence="2" id="KW-0472">Membrane</keyword>
<dbReference type="Proteomes" id="UP001317742">
    <property type="component" value="Chromosome"/>
</dbReference>
<reference evidence="4 5" key="1">
    <citation type="submission" date="2022-08" db="EMBL/GenBank/DDBJ databases">
        <title>Genome Sequence of the sulphate-reducing bacterium, Pseudodesulfovibrio sp. SYK.</title>
        <authorList>
            <person name="Kondo R."/>
            <person name="Kataoka T."/>
        </authorList>
    </citation>
    <scope>NUCLEOTIDE SEQUENCE [LARGE SCALE GENOMIC DNA]</scope>
    <source>
        <strain evidence="4 5">SYK</strain>
    </source>
</reference>